<dbReference type="PROSITE" id="PS51257">
    <property type="entry name" value="PROKAR_LIPOPROTEIN"/>
    <property type="match status" value="1"/>
</dbReference>
<protein>
    <recommendedName>
        <fullName evidence="5">Cellulose biosynthesis protein BcsN</fullName>
    </recommendedName>
</protein>
<dbReference type="EMBL" id="WNKS01000001">
    <property type="protein sequence ID" value="MTV29629.1"/>
    <property type="molecule type" value="Genomic_DNA"/>
</dbReference>
<gene>
    <name evidence="3" type="ORF">GJ654_01330</name>
</gene>
<evidence type="ECO:0008006" key="5">
    <source>
        <dbReference type="Google" id="ProtNLM"/>
    </source>
</evidence>
<evidence type="ECO:0000313" key="3">
    <source>
        <dbReference type="EMBL" id="MTV29629.1"/>
    </source>
</evidence>
<sequence length="389" mass="40154">MKANLVLLPPLMAALAGCNASSGPSLDMMAQAAAPAAVTHATPPRAASVDSALARLPEGAGAIKAVRERYYPNGYGQDIVLASDAPGASSHVAVSIQNGPARVSGEKAPVWKPGEAGIKDELAREFSGLPMRVVVNGGYENRYGRFGVAVGRDGEALRCIYAWQYVDDARRSFGHGARIPQAGAEAAPAVVRIKLCRSDLTVDELVAQVKALEIDVPEDFASAPVALRIAPAQAPRLRVARKPAQSVVARRPVRPAQEAPLQESAYQGYPAPYPAQPTPLYAQAPMAPSAAQPVYTATPAAAGAPRYLAPVPPTVVGTGAANLNPSLPPQAYRGPASRGGTGDAGPPTQNPYRRDGARTYDGAPVSAIAPVRAAAEGAPRVLPLAAGEN</sequence>
<evidence type="ECO:0000313" key="4">
    <source>
        <dbReference type="Proteomes" id="UP000439113"/>
    </source>
</evidence>
<dbReference type="AlphaFoldDB" id="A0A6N8DH89"/>
<comment type="caution">
    <text evidence="3">The sequence shown here is derived from an EMBL/GenBank/DDBJ whole genome shotgun (WGS) entry which is preliminary data.</text>
</comment>
<evidence type="ECO:0000256" key="1">
    <source>
        <dbReference type="SAM" id="MobiDB-lite"/>
    </source>
</evidence>
<name>A0A6N8DH89_RHOAC</name>
<keyword evidence="2" id="KW-0732">Signal</keyword>
<feature type="region of interest" description="Disordered" evidence="1">
    <location>
        <begin position="321"/>
        <end position="360"/>
    </location>
</feature>
<accession>A0A6N8DH89</accession>
<dbReference type="InterPro" id="IPR031482">
    <property type="entry name" value="CBP_BcsN"/>
</dbReference>
<organism evidence="3 4">
    <name type="scientific">Rhodoblastus acidophilus</name>
    <name type="common">Rhodopseudomonas acidophila</name>
    <dbReference type="NCBI Taxonomy" id="1074"/>
    <lineage>
        <taxon>Bacteria</taxon>
        <taxon>Pseudomonadati</taxon>
        <taxon>Pseudomonadota</taxon>
        <taxon>Alphaproteobacteria</taxon>
        <taxon>Hyphomicrobiales</taxon>
        <taxon>Rhodoblastaceae</taxon>
        <taxon>Rhodoblastus</taxon>
    </lineage>
</organism>
<dbReference type="Proteomes" id="UP000439113">
    <property type="component" value="Unassembled WGS sequence"/>
</dbReference>
<reference evidence="3 4" key="1">
    <citation type="submission" date="2019-11" db="EMBL/GenBank/DDBJ databases">
        <title>Whole-genome sequence of a Rhodoblastus acidophilus DSM 142.</title>
        <authorList>
            <person name="Kyndt J.A."/>
            <person name="Meyer T.E."/>
        </authorList>
    </citation>
    <scope>NUCLEOTIDE SEQUENCE [LARGE SCALE GENOMIC DNA]</scope>
    <source>
        <strain evidence="3 4">DSM 142</strain>
    </source>
</reference>
<proteinExistence type="predicted"/>
<feature type="signal peptide" evidence="2">
    <location>
        <begin position="1"/>
        <end position="22"/>
    </location>
</feature>
<dbReference type="Pfam" id="PF17038">
    <property type="entry name" value="CBP_BcsN"/>
    <property type="match status" value="1"/>
</dbReference>
<dbReference type="OrthoDB" id="7988083at2"/>
<feature type="chain" id="PRO_5026670952" description="Cellulose biosynthesis protein BcsN" evidence="2">
    <location>
        <begin position="23"/>
        <end position="389"/>
    </location>
</feature>
<evidence type="ECO:0000256" key="2">
    <source>
        <dbReference type="SAM" id="SignalP"/>
    </source>
</evidence>
<dbReference type="RefSeq" id="WP_155444287.1">
    <property type="nucleotide sequence ID" value="NZ_JAOQNR010000001.1"/>
</dbReference>